<dbReference type="InterPro" id="IPR011022">
    <property type="entry name" value="Arrestin_C-like"/>
</dbReference>
<dbReference type="Proteomes" id="UP001479436">
    <property type="component" value="Unassembled WGS sequence"/>
</dbReference>
<accession>A0ABR2WJ21</accession>
<dbReference type="Gene3D" id="2.60.40.640">
    <property type="match status" value="1"/>
</dbReference>
<reference evidence="2 3" key="1">
    <citation type="submission" date="2023-04" db="EMBL/GenBank/DDBJ databases">
        <title>Genome of Basidiobolus ranarum AG-B5.</title>
        <authorList>
            <person name="Stajich J.E."/>
            <person name="Carter-House D."/>
            <person name="Gryganskyi A."/>
        </authorList>
    </citation>
    <scope>NUCLEOTIDE SEQUENCE [LARGE SCALE GENOMIC DNA]</scope>
    <source>
        <strain evidence="2 3">AG-B5</strain>
    </source>
</reference>
<dbReference type="PANTHER" id="PTHR11188">
    <property type="entry name" value="ARRESTIN DOMAIN CONTAINING PROTEIN"/>
    <property type="match status" value="1"/>
</dbReference>
<dbReference type="Pfam" id="PF02752">
    <property type="entry name" value="Arrestin_C"/>
    <property type="match status" value="1"/>
</dbReference>
<evidence type="ECO:0000313" key="3">
    <source>
        <dbReference type="Proteomes" id="UP001479436"/>
    </source>
</evidence>
<dbReference type="EMBL" id="JASJQH010001355">
    <property type="protein sequence ID" value="KAK9761514.1"/>
    <property type="molecule type" value="Genomic_DNA"/>
</dbReference>
<sequence length="350" mass="40059">MRNLKIEIKLLQDRIFLPHSHSSHLVTDSEPLFESFIQGKLLIHSKKSLKVSSITLKLEGFMEEKAFGVKSLKLPGQRSIIKEKLVFLHAPTGFELLSAGSHAFDFRFAINSLLPETVRSPFLDIRYKLIASLKKPGFSSNVKQVKEVSIYRTNSEFDPDSQSAIILSNAWPKVLDYSVVLPSKVLTLGQTVPVEFHLWPHIQDIKFLGLEFSLVEDIAYSGRNPETTTNTKRWIGLKSINTLHDDLLPNKLVRIQIPPEARLRCDINNELIQIRHKLEVRILFESRRKLNSITLRCMVVIQPEPEYEEDLPSYPQSFENELVEVSNSEVSHDWANMPLPAYEPETVLNP</sequence>
<dbReference type="InterPro" id="IPR011021">
    <property type="entry name" value="Arrestin-like_N"/>
</dbReference>
<dbReference type="InterPro" id="IPR014752">
    <property type="entry name" value="Arrestin-like_C"/>
</dbReference>
<evidence type="ECO:0000259" key="1">
    <source>
        <dbReference type="SMART" id="SM01017"/>
    </source>
</evidence>
<gene>
    <name evidence="2" type="ORF">K7432_013530</name>
</gene>
<dbReference type="SUPFAM" id="SSF81296">
    <property type="entry name" value="E set domains"/>
    <property type="match status" value="1"/>
</dbReference>
<dbReference type="SMART" id="SM01017">
    <property type="entry name" value="Arrestin_C"/>
    <property type="match status" value="1"/>
</dbReference>
<dbReference type="Pfam" id="PF00339">
    <property type="entry name" value="Arrestin_N"/>
    <property type="match status" value="1"/>
</dbReference>
<protein>
    <recommendedName>
        <fullName evidence="1">Arrestin C-terminal-like domain-containing protein</fullName>
    </recommendedName>
</protein>
<feature type="domain" description="Arrestin C-terminal-like" evidence="1">
    <location>
        <begin position="171"/>
        <end position="304"/>
    </location>
</feature>
<organism evidence="2 3">
    <name type="scientific">Basidiobolus ranarum</name>
    <dbReference type="NCBI Taxonomy" id="34480"/>
    <lineage>
        <taxon>Eukaryota</taxon>
        <taxon>Fungi</taxon>
        <taxon>Fungi incertae sedis</taxon>
        <taxon>Zoopagomycota</taxon>
        <taxon>Entomophthoromycotina</taxon>
        <taxon>Basidiobolomycetes</taxon>
        <taxon>Basidiobolales</taxon>
        <taxon>Basidiobolaceae</taxon>
        <taxon>Basidiobolus</taxon>
    </lineage>
</organism>
<dbReference type="PANTHER" id="PTHR11188:SF17">
    <property type="entry name" value="FI21816P1"/>
    <property type="match status" value="1"/>
</dbReference>
<keyword evidence="3" id="KW-1185">Reference proteome</keyword>
<comment type="caution">
    <text evidence="2">The sequence shown here is derived from an EMBL/GenBank/DDBJ whole genome shotgun (WGS) entry which is preliminary data.</text>
</comment>
<dbReference type="InterPro" id="IPR014756">
    <property type="entry name" value="Ig_E-set"/>
</dbReference>
<evidence type="ECO:0000313" key="2">
    <source>
        <dbReference type="EMBL" id="KAK9761514.1"/>
    </source>
</evidence>
<proteinExistence type="predicted"/>
<dbReference type="InterPro" id="IPR050357">
    <property type="entry name" value="Arrestin_domain-protein"/>
</dbReference>
<name>A0ABR2WJ21_9FUNG</name>